<reference evidence="5" key="1">
    <citation type="submission" date="2019-08" db="EMBL/GenBank/DDBJ databases">
        <title>The genome of the North American firefly Photinus pyralis.</title>
        <authorList>
            <consortium name="Photinus pyralis genome working group"/>
            <person name="Fallon T.R."/>
            <person name="Sander Lower S.E."/>
            <person name="Weng J.-K."/>
        </authorList>
    </citation>
    <scope>NUCLEOTIDE SEQUENCE</scope>
    <source>
        <strain evidence="5">TRF0915ILg1</strain>
        <tissue evidence="5">Whole body</tissue>
    </source>
</reference>
<feature type="repeat" description="ANK" evidence="3">
    <location>
        <begin position="622"/>
        <end position="654"/>
    </location>
</feature>
<dbReference type="PROSITE" id="PS50088">
    <property type="entry name" value="ANK_REPEAT"/>
    <property type="match status" value="7"/>
</dbReference>
<dbReference type="Proteomes" id="UP000801492">
    <property type="component" value="Unassembled WGS sequence"/>
</dbReference>
<dbReference type="PANTHER" id="PTHR24198">
    <property type="entry name" value="ANKYRIN REPEAT AND PROTEIN KINASE DOMAIN-CONTAINING PROTEIN"/>
    <property type="match status" value="1"/>
</dbReference>
<evidence type="ECO:0000256" key="3">
    <source>
        <dbReference type="PROSITE-ProRule" id="PRU00023"/>
    </source>
</evidence>
<feature type="repeat" description="ANK" evidence="3">
    <location>
        <begin position="817"/>
        <end position="849"/>
    </location>
</feature>
<keyword evidence="2 3" id="KW-0040">ANK repeat</keyword>
<proteinExistence type="predicted"/>
<keyword evidence="1" id="KW-0677">Repeat</keyword>
<dbReference type="PANTHER" id="PTHR24198:SF165">
    <property type="entry name" value="ANKYRIN REPEAT-CONTAINING PROTEIN-RELATED"/>
    <property type="match status" value="1"/>
</dbReference>
<evidence type="ECO:0000313" key="6">
    <source>
        <dbReference type="Proteomes" id="UP000801492"/>
    </source>
</evidence>
<feature type="repeat" description="ANK" evidence="3">
    <location>
        <begin position="876"/>
        <end position="908"/>
    </location>
</feature>
<dbReference type="SMART" id="SM00248">
    <property type="entry name" value="ANK"/>
    <property type="match status" value="13"/>
</dbReference>
<feature type="repeat" description="ANK" evidence="3">
    <location>
        <begin position="850"/>
        <end position="878"/>
    </location>
</feature>
<dbReference type="Pfam" id="PF12796">
    <property type="entry name" value="Ank_2"/>
    <property type="match status" value="4"/>
</dbReference>
<sequence length="987" mass="112314">MENLKDFRIVEKYEKEPLQVNEAIINFCTGKKPIIISSVPGMGKSIFINYFARNAPTDFWVIKINLMKYKTVYKKFITESERASNLEIFFRQILEEECKENLLLVKAVFAKFNETKNIVMLLDGFDEIPISYQKHAKQFIKFVSESGYFVLITTRPVYRHDMETLLGTLSLDLNLFTRKNQQYFLENYFSRYSGTICKTETTTFFVDSLLNAAENNLNDHDNEFTGVPLETLMLAEVFLEDFKRFVETNNFIDVCFDLLYLYKNFIKKKARIACERFGQISEDMKHHYKVCKSFYALRLVFSEENLNELQIDLKLEYGKSLFPHMLELLQKDGIVVAETETSVRFVHQSFAEYLAGKWLAKNIKNENETIVKRLLKATFDPKLKVVRNIFDRILAKNCPLHLAIINFQTDKAASLIMTKHFDDVDGGRRNCLHLLSSWGFYHPEEEDAGNLIHISKMSKTDQMIEVLNLVPNEKLNICKDDILGFTPVDYAIVSSSLYIANTLCLRMKHLRISINAEKPIFNDISHRSHILFHKYTALCRAVVTNKSIDSNLFIDEDQNSLSYVISKGDTRKLNELLLGSTDVNKRDKFDLTPLLVAVRLAREDIVEILLRHGADANATDNSGKTPLHWSVIVENLNILRLLINKGADVNIVDSHKRSALHYAVIACLGHQNEMIRELWNTNLRITDEYEHTPFLWSIYLGYSECAKLFLEMDIDQEEKNRALHVAANTGEINMIDLLLSNGADVHASDIRNVTPIVDSTVHGNVEVLHHFLHRGINMQSIEYDGRNLLYAAISMGYQDVVDLLLSHGFDIESKDNTGGTSLHVAADYGHISIVELLLSKGANINAKDNDGRTAMVRALHRGYTQIVALLLSEGSEIELALHAAACRGRIDLMNLFLSRHADVNLRDTHDVTALQCAALCGQEEAAAFLLTKGADIGSKMGALVTAILQDEKEIANMLLEEVDMETAMDEAFNDILGCEIHVSVEKK</sequence>
<dbReference type="Gene3D" id="3.40.50.300">
    <property type="entry name" value="P-loop containing nucleotide triphosphate hydrolases"/>
    <property type="match status" value="1"/>
</dbReference>
<gene>
    <name evidence="5" type="ORF">ILUMI_22242</name>
</gene>
<accession>A0A8K0CAI0</accession>
<dbReference type="SUPFAM" id="SSF52540">
    <property type="entry name" value="P-loop containing nucleoside triphosphate hydrolases"/>
    <property type="match status" value="1"/>
</dbReference>
<dbReference type="PRINTS" id="PR01415">
    <property type="entry name" value="ANKYRIN"/>
</dbReference>
<dbReference type="Pfam" id="PF05729">
    <property type="entry name" value="NACHT"/>
    <property type="match status" value="1"/>
</dbReference>
<dbReference type="PROSITE" id="PS50297">
    <property type="entry name" value="ANK_REP_REGION"/>
    <property type="match status" value="7"/>
</dbReference>
<dbReference type="InterPro" id="IPR036770">
    <property type="entry name" value="Ankyrin_rpt-contain_sf"/>
</dbReference>
<feature type="domain" description="NACHT" evidence="4">
    <location>
        <begin position="34"/>
        <end position="191"/>
    </location>
</feature>
<dbReference type="EMBL" id="VTPC01090254">
    <property type="protein sequence ID" value="KAF2883925.1"/>
    <property type="molecule type" value="Genomic_DNA"/>
</dbReference>
<feature type="repeat" description="ANK" evidence="3">
    <location>
        <begin position="718"/>
        <end position="750"/>
    </location>
</feature>
<dbReference type="InterPro" id="IPR007111">
    <property type="entry name" value="NACHT_NTPase"/>
</dbReference>
<protein>
    <recommendedName>
        <fullName evidence="4">NACHT domain-containing protein</fullName>
    </recommendedName>
</protein>
<organism evidence="5 6">
    <name type="scientific">Ignelater luminosus</name>
    <name type="common">Cucubano</name>
    <name type="synonym">Pyrophorus luminosus</name>
    <dbReference type="NCBI Taxonomy" id="2038154"/>
    <lineage>
        <taxon>Eukaryota</taxon>
        <taxon>Metazoa</taxon>
        <taxon>Ecdysozoa</taxon>
        <taxon>Arthropoda</taxon>
        <taxon>Hexapoda</taxon>
        <taxon>Insecta</taxon>
        <taxon>Pterygota</taxon>
        <taxon>Neoptera</taxon>
        <taxon>Endopterygota</taxon>
        <taxon>Coleoptera</taxon>
        <taxon>Polyphaga</taxon>
        <taxon>Elateriformia</taxon>
        <taxon>Elateroidea</taxon>
        <taxon>Elateridae</taxon>
        <taxon>Agrypninae</taxon>
        <taxon>Pyrophorini</taxon>
        <taxon>Ignelater</taxon>
    </lineage>
</organism>
<dbReference type="OrthoDB" id="8194444at2759"/>
<dbReference type="InterPro" id="IPR027417">
    <property type="entry name" value="P-loop_NTPase"/>
</dbReference>
<dbReference type="Gene3D" id="1.25.40.20">
    <property type="entry name" value="Ankyrin repeat-containing domain"/>
    <property type="match status" value="4"/>
</dbReference>
<evidence type="ECO:0000259" key="4">
    <source>
        <dbReference type="Pfam" id="PF05729"/>
    </source>
</evidence>
<dbReference type="GO" id="GO:0005737">
    <property type="term" value="C:cytoplasm"/>
    <property type="evidence" value="ECO:0007669"/>
    <property type="project" value="TreeGrafter"/>
</dbReference>
<evidence type="ECO:0000313" key="5">
    <source>
        <dbReference type="EMBL" id="KAF2883925.1"/>
    </source>
</evidence>
<feature type="repeat" description="ANK" evidence="3">
    <location>
        <begin position="784"/>
        <end position="816"/>
    </location>
</feature>
<comment type="caution">
    <text evidence="5">The sequence shown here is derived from an EMBL/GenBank/DDBJ whole genome shotgun (WGS) entry which is preliminary data.</text>
</comment>
<name>A0A8K0CAI0_IGNLU</name>
<feature type="repeat" description="ANK" evidence="3">
    <location>
        <begin position="589"/>
        <end position="621"/>
    </location>
</feature>
<dbReference type="SUPFAM" id="SSF48403">
    <property type="entry name" value="Ankyrin repeat"/>
    <property type="match status" value="2"/>
</dbReference>
<evidence type="ECO:0000256" key="1">
    <source>
        <dbReference type="ARBA" id="ARBA00022737"/>
    </source>
</evidence>
<evidence type="ECO:0000256" key="2">
    <source>
        <dbReference type="ARBA" id="ARBA00023043"/>
    </source>
</evidence>
<dbReference type="InterPro" id="IPR002110">
    <property type="entry name" value="Ankyrin_rpt"/>
</dbReference>
<keyword evidence="6" id="KW-1185">Reference proteome</keyword>
<dbReference type="AlphaFoldDB" id="A0A8K0CAI0"/>